<evidence type="ECO:0000256" key="1">
    <source>
        <dbReference type="ARBA" id="ARBA00000348"/>
    </source>
</evidence>
<comment type="cofactor">
    <cofactor evidence="10">
        <name>Zn(2+)</name>
        <dbReference type="ChEBI" id="CHEBI:29105"/>
    </cofactor>
    <text evidence="10">Binds 1 zinc ion per subunit.</text>
</comment>
<evidence type="ECO:0000256" key="4">
    <source>
        <dbReference type="ARBA" id="ARBA00009894"/>
    </source>
</evidence>
<feature type="binding site" evidence="10">
    <location>
        <position position="67"/>
    </location>
    <ligand>
        <name>substrate</name>
    </ligand>
</feature>
<comment type="subunit">
    <text evidence="10">Homotetramer.</text>
</comment>
<feature type="binding site" evidence="10">
    <location>
        <begin position="54"/>
        <end position="56"/>
    </location>
    <ligand>
        <name>substrate</name>
    </ligand>
</feature>
<feature type="binding site" evidence="10">
    <location>
        <position position="174"/>
    </location>
    <ligand>
        <name>Zn(2+)</name>
        <dbReference type="ChEBI" id="CHEBI:29105"/>
    </ligand>
</feature>
<evidence type="ECO:0000256" key="2">
    <source>
        <dbReference type="ARBA" id="ARBA00003172"/>
    </source>
</evidence>
<comment type="miscellaneous">
    <text evidence="10">The reaction produces a racemic mixture of D-glycero-alpha-D-manno-heptose 7-phosphate and D-glycero-beta-D-manno-heptose 7-phosphate.</text>
</comment>
<feature type="binding site" evidence="10">
    <location>
        <position position="174"/>
    </location>
    <ligand>
        <name>substrate</name>
    </ligand>
</feature>
<gene>
    <name evidence="10" type="primary">gmhA</name>
    <name evidence="12" type="ORF">HND93_35100</name>
</gene>
<comment type="catalytic activity">
    <reaction evidence="1 10">
        <text>2 D-sedoheptulose 7-phosphate = D-glycero-alpha-D-manno-heptose 7-phosphate + D-glycero-beta-D-manno-heptose 7-phosphate</text>
        <dbReference type="Rhea" id="RHEA:27489"/>
        <dbReference type="ChEBI" id="CHEBI:57483"/>
        <dbReference type="ChEBI" id="CHEBI:60203"/>
        <dbReference type="ChEBI" id="CHEBI:60204"/>
        <dbReference type="EC" id="5.3.1.28"/>
    </reaction>
</comment>
<evidence type="ECO:0000259" key="11">
    <source>
        <dbReference type="PROSITE" id="PS51464"/>
    </source>
</evidence>
<dbReference type="InterPro" id="IPR046348">
    <property type="entry name" value="SIS_dom_sf"/>
</dbReference>
<feature type="binding site" evidence="10">
    <location>
        <position position="63"/>
    </location>
    <ligand>
        <name>Zn(2+)</name>
        <dbReference type="ChEBI" id="CHEBI:29105"/>
    </ligand>
</feature>
<keyword evidence="5 10" id="KW-0963">Cytoplasm</keyword>
<dbReference type="InterPro" id="IPR050099">
    <property type="entry name" value="SIS_GmhA/DiaA_subfam"/>
</dbReference>
<evidence type="ECO:0000256" key="10">
    <source>
        <dbReference type="HAMAP-Rule" id="MF_00067"/>
    </source>
</evidence>
<sequence>MSVSKPSALTAYLDRSIDVLQRLRDAGADDRVEAAAALVTAALGAGRALLVCGNGGSASDAQHITGELVGRFLKERRGLKAICLSSNAAVLTAWANDYDYETVFSRQVEAYGEPGGVLLGISTSGNSANVVKAFEAARAAGMATVALTGEGGGKLAALSDVLLDVPSRHTPLIQQAHICLYHFLCEQVEARLAAA</sequence>
<protein>
    <recommendedName>
        <fullName evidence="10">Phosphoheptose isomerase</fullName>
        <ecNumber evidence="10">5.3.1.28</ecNumber>
    </recommendedName>
    <alternativeName>
        <fullName evidence="10">Sedoheptulose 7-phosphate isomerase</fullName>
    </alternativeName>
</protein>
<feature type="domain" description="SIS" evidence="11">
    <location>
        <begin position="39"/>
        <end position="195"/>
    </location>
</feature>
<feature type="binding site" evidence="10">
    <location>
        <begin position="122"/>
        <end position="124"/>
    </location>
    <ligand>
        <name>substrate</name>
    </ligand>
</feature>
<feature type="binding site" evidence="10">
    <location>
        <position position="127"/>
    </location>
    <ligand>
        <name>substrate</name>
    </ligand>
</feature>
<evidence type="ECO:0000256" key="5">
    <source>
        <dbReference type="ARBA" id="ARBA00022490"/>
    </source>
</evidence>
<reference evidence="12 13" key="1">
    <citation type="submission" date="2020-05" db="EMBL/GenBank/DDBJ databases">
        <title>Azospirillum oleiclasticum sp. nov, a nitrogen-fixing and heavy crude oil-emulsifying bacterium isolated from the crude oil of Yumen Oilfield.</title>
        <authorList>
            <person name="Wu D."/>
            <person name="Cai M."/>
            <person name="Zhang X."/>
        </authorList>
    </citation>
    <scope>NUCLEOTIDE SEQUENCE [LARGE SCALE GENOMIC DNA]</scope>
    <source>
        <strain evidence="12 13">ROY-1-1-2</strain>
    </source>
</reference>
<evidence type="ECO:0000256" key="9">
    <source>
        <dbReference type="ARBA" id="ARBA00023277"/>
    </source>
</evidence>
<accession>A0ABX2TKR8</accession>
<feature type="binding site" evidence="10">
    <location>
        <position position="67"/>
    </location>
    <ligand>
        <name>Zn(2+)</name>
        <dbReference type="ChEBI" id="CHEBI:29105"/>
    </ligand>
</feature>
<keyword evidence="13" id="KW-1185">Reference proteome</keyword>
<dbReference type="Pfam" id="PF13580">
    <property type="entry name" value="SIS_2"/>
    <property type="match status" value="1"/>
</dbReference>
<comment type="pathway">
    <text evidence="10">Carbohydrate biosynthesis; D-glycero-D-manno-heptose 7-phosphate biosynthesis; D-glycero-alpha-D-manno-heptose 7-phosphate and D-glycero-beta-D-manno-heptose 7-phosphate from sedoheptulose 7-phosphate: step 1/1.</text>
</comment>
<evidence type="ECO:0000313" key="13">
    <source>
        <dbReference type="Proteomes" id="UP000584642"/>
    </source>
</evidence>
<dbReference type="InterPro" id="IPR001347">
    <property type="entry name" value="SIS_dom"/>
</dbReference>
<dbReference type="EC" id="5.3.1.28" evidence="10"/>
<dbReference type="InterPro" id="IPR035461">
    <property type="entry name" value="GmhA/DiaA"/>
</dbReference>
<dbReference type="SUPFAM" id="SSF53697">
    <property type="entry name" value="SIS domain"/>
    <property type="match status" value="1"/>
</dbReference>
<keyword evidence="9 10" id="KW-0119">Carbohydrate metabolism</keyword>
<dbReference type="HAMAP" id="MF_00067">
    <property type="entry name" value="GmhA"/>
    <property type="match status" value="1"/>
</dbReference>
<comment type="function">
    <text evidence="2 10">Catalyzes the isomerization of sedoheptulose 7-phosphate in D-glycero-D-manno-heptose 7-phosphate.</text>
</comment>
<evidence type="ECO:0000256" key="6">
    <source>
        <dbReference type="ARBA" id="ARBA00022723"/>
    </source>
</evidence>
<proteinExistence type="inferred from homology"/>
<organism evidence="12 13">
    <name type="scientific">Azospirillum oleiclasticum</name>
    <dbReference type="NCBI Taxonomy" id="2735135"/>
    <lineage>
        <taxon>Bacteria</taxon>
        <taxon>Pseudomonadati</taxon>
        <taxon>Pseudomonadota</taxon>
        <taxon>Alphaproteobacteria</taxon>
        <taxon>Rhodospirillales</taxon>
        <taxon>Azospirillaceae</taxon>
        <taxon>Azospirillum</taxon>
    </lineage>
</organism>
<dbReference type="Gene3D" id="3.40.50.10490">
    <property type="entry name" value="Glucose-6-phosphate isomerase like protein, domain 1"/>
    <property type="match status" value="1"/>
</dbReference>
<dbReference type="CDD" id="cd05006">
    <property type="entry name" value="SIS_GmhA"/>
    <property type="match status" value="1"/>
</dbReference>
<dbReference type="EMBL" id="JABFDB010000049">
    <property type="protein sequence ID" value="NYZ24960.1"/>
    <property type="molecule type" value="Genomic_DNA"/>
</dbReference>
<keyword evidence="8 10" id="KW-0413">Isomerase</keyword>
<keyword evidence="6 10" id="KW-0479">Metal-binding</keyword>
<comment type="caution">
    <text evidence="12">The sequence shown here is derived from an EMBL/GenBank/DDBJ whole genome shotgun (WGS) entry which is preliminary data.</text>
</comment>
<keyword evidence="7 10" id="KW-0862">Zinc</keyword>
<comment type="subcellular location">
    <subcellularLocation>
        <location evidence="3 10">Cytoplasm</location>
    </subcellularLocation>
</comment>
<evidence type="ECO:0000256" key="7">
    <source>
        <dbReference type="ARBA" id="ARBA00022833"/>
    </source>
</evidence>
<evidence type="ECO:0000313" key="12">
    <source>
        <dbReference type="EMBL" id="NYZ24960.1"/>
    </source>
</evidence>
<name>A0ABX2TKR8_9PROT</name>
<dbReference type="PROSITE" id="PS51464">
    <property type="entry name" value="SIS"/>
    <property type="match status" value="1"/>
</dbReference>
<dbReference type="InterPro" id="IPR004515">
    <property type="entry name" value="Phosphoheptose_Isoase"/>
</dbReference>
<feature type="binding site" evidence="10">
    <location>
        <begin position="96"/>
        <end position="97"/>
    </location>
    <ligand>
        <name>substrate</name>
    </ligand>
</feature>
<evidence type="ECO:0000256" key="3">
    <source>
        <dbReference type="ARBA" id="ARBA00004496"/>
    </source>
</evidence>
<dbReference type="PANTHER" id="PTHR30390">
    <property type="entry name" value="SEDOHEPTULOSE 7-PHOSPHATE ISOMERASE / DNAA INITIATOR-ASSOCIATING FACTOR FOR REPLICATION INITIATION"/>
    <property type="match status" value="1"/>
</dbReference>
<feature type="binding site" evidence="10">
    <location>
        <position position="182"/>
    </location>
    <ligand>
        <name>Zn(2+)</name>
        <dbReference type="ChEBI" id="CHEBI:29105"/>
    </ligand>
</feature>
<dbReference type="Proteomes" id="UP000584642">
    <property type="component" value="Unassembled WGS sequence"/>
</dbReference>
<evidence type="ECO:0000256" key="8">
    <source>
        <dbReference type="ARBA" id="ARBA00023235"/>
    </source>
</evidence>
<comment type="similarity">
    <text evidence="4 10">Belongs to the SIS family. GmhA subfamily.</text>
</comment>